<reference evidence="1" key="1">
    <citation type="submission" date="2014-11" db="EMBL/GenBank/DDBJ databases">
        <authorList>
            <person name="Amaro Gonzalez C."/>
        </authorList>
    </citation>
    <scope>NUCLEOTIDE SEQUENCE</scope>
</reference>
<protein>
    <submittedName>
        <fullName evidence="1">Uncharacterized protein</fullName>
    </submittedName>
</protein>
<proteinExistence type="predicted"/>
<dbReference type="AlphaFoldDB" id="A0A0E9W1L2"/>
<organism evidence="1">
    <name type="scientific">Anguilla anguilla</name>
    <name type="common">European freshwater eel</name>
    <name type="synonym">Muraena anguilla</name>
    <dbReference type="NCBI Taxonomy" id="7936"/>
    <lineage>
        <taxon>Eukaryota</taxon>
        <taxon>Metazoa</taxon>
        <taxon>Chordata</taxon>
        <taxon>Craniata</taxon>
        <taxon>Vertebrata</taxon>
        <taxon>Euteleostomi</taxon>
        <taxon>Actinopterygii</taxon>
        <taxon>Neopterygii</taxon>
        <taxon>Teleostei</taxon>
        <taxon>Anguilliformes</taxon>
        <taxon>Anguillidae</taxon>
        <taxon>Anguilla</taxon>
    </lineage>
</organism>
<accession>A0A0E9W1L2</accession>
<name>A0A0E9W1L2_ANGAN</name>
<evidence type="ECO:0000313" key="1">
    <source>
        <dbReference type="EMBL" id="JAH83450.1"/>
    </source>
</evidence>
<sequence>MIVNHLVFDVSTSGRKRLFELPLVYLMRGTVLDVQRLAGLHLSVKIVHFCPGSCIP</sequence>
<reference evidence="1" key="2">
    <citation type="journal article" date="2015" name="Fish Shellfish Immunol.">
        <title>Early steps in the European eel (Anguilla anguilla)-Vibrio vulnificus interaction in the gills: Role of the RtxA13 toxin.</title>
        <authorList>
            <person name="Callol A."/>
            <person name="Pajuelo D."/>
            <person name="Ebbesson L."/>
            <person name="Teles M."/>
            <person name="MacKenzie S."/>
            <person name="Amaro C."/>
        </authorList>
    </citation>
    <scope>NUCLEOTIDE SEQUENCE</scope>
</reference>
<dbReference type="EMBL" id="GBXM01025127">
    <property type="protein sequence ID" value="JAH83450.1"/>
    <property type="molecule type" value="Transcribed_RNA"/>
</dbReference>